<accession>A0A9K3CSP6</accession>
<reference evidence="1 2" key="1">
    <citation type="journal article" date="2018" name="PLoS ONE">
        <title>The draft genome of Kipferlia bialata reveals reductive genome evolution in fornicate parasites.</title>
        <authorList>
            <person name="Tanifuji G."/>
            <person name="Takabayashi S."/>
            <person name="Kume K."/>
            <person name="Takagi M."/>
            <person name="Nakayama T."/>
            <person name="Kamikawa R."/>
            <person name="Inagaki Y."/>
            <person name="Hashimoto T."/>
        </authorList>
    </citation>
    <scope>NUCLEOTIDE SEQUENCE [LARGE SCALE GENOMIC DNA]</scope>
    <source>
        <strain evidence="1">NY0173</strain>
    </source>
</reference>
<sequence length="1802" mass="192530">MALPRLHDFIFGVVAQTQRAQPTPSHNPNDVLEHLQIYYQKYRAACKGSVSIPEDVLGFILPSYAAACDSTMAMYSCGSMAEAGRIRHTFVTSINDRAKAILESGLRSQHWNRYHDHKMGLLRYETEHRCIDPSHTKGVATFLSLFGITGQGIHAPLFRVVLPGKVRGRLGLGGSRADPDLPVLRKIFAICRLGPSHGDVVSLSSSVAPRSTLCALNVKGDRSVVFLYTEGLEHLASEVYNRLVRLHVISEAGDVLCDKDSILGGSRELDHSTYPFNHAGVAIVLDVVPTQKLRNTANCLIKSLPRRFPILYDPRIKMGTLRYGRTQQPRLVYHLLDRTHGPPLPSSGEGVEEQECQAPSSAPLAPSTLQIGRIAKQIGIAPPTADDGAASLTEAEVQFCTTRSSCLAIGRAGSGKSASLVLRLMADRETASRPLFVSLSLNLVAEVRKVVRGDALPDQRAILSLPNNLSDLSPEAFPLFLTIDKLLLMLDGTGSAPFFQPAPSTVTIGQGEGDGDGESGSADGWGDAADAERVWNVGGLPTTRHSYSVHPRTGEVQDHEVWHRAGHSDFLSAYPSIVRSVLAQVKGGRVPTPNAALLTAYAQAQKAAGRGGKQPLHPRDLRGANRDAVLQWIPEFGLSYQAALDAIPGADVAYQEIVTHITGSFPCASQGAPLSLRQYLQMGTGQSLLSTQARYLCHLIHTHWAAHKQAARLYERADVVLHVVRALHQGAISSAQYRSRAAIPIDSVYIDECQDLTAAYVYMLFRMCPAAARSFYMVGDTAQTISRGVGFRFADLRTAFYHTLQRETLLAERHSSVPDLLHFSVNFRATRSIVRLSSALSLSLAKQFPNSVDALPRETVYKGPGSHKGKGEVPRLLIGDPDSLFRLVCGGGGGGSGRIEFGAKQLVVVRSDTDAKRPFVSGLAGHGLWLTVLDCKGLEADDVLVVGFFSSAECVLSSCDSHSPSSSADEASDIGTDTASASASASASISRNLALASELKHLYVAVTRARKRLWFVEPESSRSDVMGKRAVQRLIAKGLLQLTDVDSVGGGDAAFGRASTTEEWGDRAKELMAKGYYQAALRASAYAADPLLTTLCKAYVTASQADGAAVQERPSLFCEAGSLFSKASESRLSAQCYVSGGMYQRAGHMFETAAGAVVGGVGARPSTVSRASEWDSLLSSAEYAYRRGGMYLEAAEIAGDRRGDHTGALDHCCAAVRACIRGGEPCSAGTPVAEAIVRHSASVLASDTVDVESRHALLRGAVHIGLYAAGASPSERENLRQSVRTAVQASTVDVDATLAPTFLSLSSTCTDSAERASVLGALVLLTTCSAVTASRYTHLLPHSGVSAMMSSKEAKGVSTTDTPQQERVPITSVLDSASDTLTGGNSFLSHPLTSAAGCGLTRVSVGDDTSDARTPFAQLCRLSAATIPVRSLGAKGPLGRKGARTRTSVGDIVAGGLTLALSAIKGPVSMSLSVGDITALARSLSRLLTSLTECNPPLHTQCDGMLYSSLVSHLVRALLCLWCHVYTLGEDDVTDDLRLALSPSLRPSASDPAMCRLLGGMGSGVSTRDKNTSEAYAVRRSLRGVLEGVSIVSACASARHTLSPSPSPEGSDSDWGVLQTALQSMSRNGLPLLSLAVSRLPTRRVEGEEEPNLTADTAVVVELEGYRQRGEAVPSSTQALLSTSVSDLSLSVDTPLHPGLSLCSTHTLCAALSMPPLELRAKAWDVVDAYLAWDGTPTLADTLTRGVDAIVERELEADRVLREQRERERAHTLRLQKAKRVRYAQAKQAKAQMRKMRGRARK</sequence>
<dbReference type="InterPro" id="IPR027417">
    <property type="entry name" value="P-loop_NTPase"/>
</dbReference>
<evidence type="ECO:0000313" key="1">
    <source>
        <dbReference type="EMBL" id="GIQ82614.1"/>
    </source>
</evidence>
<name>A0A9K3CSP6_9EUKA</name>
<evidence type="ECO:0000313" key="2">
    <source>
        <dbReference type="Proteomes" id="UP000265618"/>
    </source>
</evidence>
<keyword evidence="2" id="KW-1185">Reference proteome</keyword>
<dbReference type="EMBL" id="BDIP01000755">
    <property type="protein sequence ID" value="GIQ82614.1"/>
    <property type="molecule type" value="Genomic_DNA"/>
</dbReference>
<comment type="caution">
    <text evidence="1">The sequence shown here is derived from an EMBL/GenBank/DDBJ whole genome shotgun (WGS) entry which is preliminary data.</text>
</comment>
<dbReference type="Gene3D" id="3.40.50.300">
    <property type="entry name" value="P-loop containing nucleotide triphosphate hydrolases"/>
    <property type="match status" value="2"/>
</dbReference>
<evidence type="ECO:0008006" key="3">
    <source>
        <dbReference type="Google" id="ProtNLM"/>
    </source>
</evidence>
<dbReference type="OrthoDB" id="3156807at2759"/>
<dbReference type="Proteomes" id="UP000265618">
    <property type="component" value="Unassembled WGS sequence"/>
</dbReference>
<dbReference type="PANTHER" id="PTHR21529:SF4">
    <property type="entry name" value="TPR AND ANKYRIN REPEAT-CONTAINING PROTEIN 1"/>
    <property type="match status" value="1"/>
</dbReference>
<proteinExistence type="predicted"/>
<organism evidence="1 2">
    <name type="scientific">Kipferlia bialata</name>
    <dbReference type="NCBI Taxonomy" id="797122"/>
    <lineage>
        <taxon>Eukaryota</taxon>
        <taxon>Metamonada</taxon>
        <taxon>Carpediemonas-like organisms</taxon>
        <taxon>Kipferlia</taxon>
    </lineage>
</organism>
<gene>
    <name evidence="1" type="ORF">KIPB_003780</name>
</gene>
<dbReference type="InterPro" id="IPR039904">
    <property type="entry name" value="TRANK1"/>
</dbReference>
<protein>
    <recommendedName>
        <fullName evidence="3">UvrD-like helicase ATP-binding domain-containing protein</fullName>
    </recommendedName>
</protein>
<dbReference type="SUPFAM" id="SSF52540">
    <property type="entry name" value="P-loop containing nucleoside triphosphate hydrolases"/>
    <property type="match status" value="1"/>
</dbReference>
<dbReference type="PANTHER" id="PTHR21529">
    <property type="entry name" value="MAMMARY TURMOR VIRUS RECEPTOR HOMOLOG 1, 2 MTVR1, 2"/>
    <property type="match status" value="1"/>
</dbReference>